<dbReference type="SFLD" id="SFLDG01129">
    <property type="entry name" value="C1.5:_HAD__Beta-PGM__Phosphata"/>
    <property type="match status" value="1"/>
</dbReference>
<sequence>MTAPTIVLFDLDGTLVHHVNPRVLQMLEFLDDCSHRAARLVARFRLRRRQRTTEQCKAPKLLMHRAIHRVRRKSVEEMLVPCETLRSVLQNLRDQGVILGVVSNGLGRGYGHDVLEAFDLKKYFSACVFREDVGRGKPWPDSILAALKSIGRDVRARDVVWYVGDQRKDIDAALAASAALPQPIVPVALGARAALRAVEGNCPNLQIAWTAHDLERLLASLFEPDADLEFVGPVVAA</sequence>
<dbReference type="Pfam" id="PF13419">
    <property type="entry name" value="HAD_2"/>
    <property type="match status" value="1"/>
</dbReference>
<dbReference type="InterPro" id="IPR041492">
    <property type="entry name" value="HAD_2"/>
</dbReference>
<dbReference type="PANTHER" id="PTHR43434:SF1">
    <property type="entry name" value="PHOSPHOGLYCOLATE PHOSPHATASE"/>
    <property type="match status" value="1"/>
</dbReference>
<proteinExistence type="inferred from homology"/>
<evidence type="ECO:0000256" key="2">
    <source>
        <dbReference type="ARBA" id="ARBA00004818"/>
    </source>
</evidence>
<dbReference type="STRING" id="361041.VW35_01780"/>
<reference evidence="5 6" key="1">
    <citation type="submission" date="2015-03" db="EMBL/GenBank/DDBJ databases">
        <authorList>
            <person name="Hassan Y.I."/>
            <person name="Lepp D."/>
            <person name="Zhou T."/>
        </authorList>
    </citation>
    <scope>NUCLEOTIDE SEQUENCE [LARGE SCALE GENOMIC DNA]</scope>
    <source>
        <strain evidence="5 6">GH2-10</strain>
    </source>
</reference>
<dbReference type="GO" id="GO:0005829">
    <property type="term" value="C:cytosol"/>
    <property type="evidence" value="ECO:0007669"/>
    <property type="project" value="TreeGrafter"/>
</dbReference>
<dbReference type="NCBIfam" id="TIGR01509">
    <property type="entry name" value="HAD-SF-IA-v3"/>
    <property type="match status" value="1"/>
</dbReference>
<dbReference type="AlphaFoldDB" id="A0A0F5LGH7"/>
<dbReference type="InterPro" id="IPR006439">
    <property type="entry name" value="HAD-SF_hydro_IA"/>
</dbReference>
<dbReference type="EMBL" id="LAJG01000005">
    <property type="protein sequence ID" value="KKB81299.1"/>
    <property type="molecule type" value="Genomic_DNA"/>
</dbReference>
<organism evidence="5 6">
    <name type="scientific">Devosia soli</name>
    <dbReference type="NCBI Taxonomy" id="361041"/>
    <lineage>
        <taxon>Bacteria</taxon>
        <taxon>Pseudomonadati</taxon>
        <taxon>Pseudomonadota</taxon>
        <taxon>Alphaproteobacteria</taxon>
        <taxon>Hyphomicrobiales</taxon>
        <taxon>Devosiaceae</taxon>
        <taxon>Devosia</taxon>
    </lineage>
</organism>
<dbReference type="InterPro" id="IPR023214">
    <property type="entry name" value="HAD_sf"/>
</dbReference>
<comment type="caution">
    <text evidence="5">The sequence shown here is derived from an EMBL/GenBank/DDBJ whole genome shotgun (WGS) entry which is preliminary data.</text>
</comment>
<dbReference type="PATRIC" id="fig|361041.3.peg.3742"/>
<evidence type="ECO:0000313" key="6">
    <source>
        <dbReference type="Proteomes" id="UP000033514"/>
    </source>
</evidence>
<dbReference type="PANTHER" id="PTHR43434">
    <property type="entry name" value="PHOSPHOGLYCOLATE PHOSPHATASE"/>
    <property type="match status" value="1"/>
</dbReference>
<comment type="catalytic activity">
    <reaction evidence="1">
        <text>2-phosphoglycolate + H2O = glycolate + phosphate</text>
        <dbReference type="Rhea" id="RHEA:14369"/>
        <dbReference type="ChEBI" id="CHEBI:15377"/>
        <dbReference type="ChEBI" id="CHEBI:29805"/>
        <dbReference type="ChEBI" id="CHEBI:43474"/>
        <dbReference type="ChEBI" id="CHEBI:58033"/>
        <dbReference type="EC" id="3.1.3.18"/>
    </reaction>
</comment>
<dbReference type="SFLD" id="SFLDS00003">
    <property type="entry name" value="Haloacid_Dehalogenase"/>
    <property type="match status" value="1"/>
</dbReference>
<keyword evidence="6" id="KW-1185">Reference proteome</keyword>
<dbReference type="InterPro" id="IPR050155">
    <property type="entry name" value="HAD-like_hydrolase_sf"/>
</dbReference>
<dbReference type="InterPro" id="IPR036412">
    <property type="entry name" value="HAD-like_sf"/>
</dbReference>
<evidence type="ECO:0000313" key="5">
    <source>
        <dbReference type="EMBL" id="KKB81299.1"/>
    </source>
</evidence>
<gene>
    <name evidence="5" type="ORF">VW35_01780</name>
</gene>
<dbReference type="Gene3D" id="3.40.50.1000">
    <property type="entry name" value="HAD superfamily/HAD-like"/>
    <property type="match status" value="1"/>
</dbReference>
<accession>A0A0F5LGH7</accession>
<dbReference type="GO" id="GO:0006281">
    <property type="term" value="P:DNA repair"/>
    <property type="evidence" value="ECO:0007669"/>
    <property type="project" value="TreeGrafter"/>
</dbReference>
<dbReference type="Gene3D" id="1.10.150.730">
    <property type="match status" value="1"/>
</dbReference>
<dbReference type="Proteomes" id="UP000033514">
    <property type="component" value="Unassembled WGS sequence"/>
</dbReference>
<dbReference type="GO" id="GO:0008967">
    <property type="term" value="F:phosphoglycolate phosphatase activity"/>
    <property type="evidence" value="ECO:0007669"/>
    <property type="project" value="UniProtKB-EC"/>
</dbReference>
<evidence type="ECO:0000256" key="3">
    <source>
        <dbReference type="ARBA" id="ARBA00006171"/>
    </source>
</evidence>
<dbReference type="SUPFAM" id="SSF56784">
    <property type="entry name" value="HAD-like"/>
    <property type="match status" value="1"/>
</dbReference>
<dbReference type="NCBIfam" id="TIGR01549">
    <property type="entry name" value="HAD-SF-IA-v1"/>
    <property type="match status" value="1"/>
</dbReference>
<evidence type="ECO:0000256" key="4">
    <source>
        <dbReference type="ARBA" id="ARBA00013078"/>
    </source>
</evidence>
<protein>
    <recommendedName>
        <fullName evidence="4">phosphoglycolate phosphatase</fullName>
        <ecNumber evidence="4">3.1.3.18</ecNumber>
    </recommendedName>
</protein>
<comment type="pathway">
    <text evidence="2">Organic acid metabolism; glycolate biosynthesis; glycolate from 2-phosphoglycolate: step 1/1.</text>
</comment>
<name>A0A0F5LGH7_9HYPH</name>
<evidence type="ECO:0000256" key="1">
    <source>
        <dbReference type="ARBA" id="ARBA00000830"/>
    </source>
</evidence>
<comment type="similarity">
    <text evidence="3">Belongs to the HAD-like hydrolase superfamily. CbbY/CbbZ/Gph/YieH family.</text>
</comment>
<dbReference type="EC" id="3.1.3.18" evidence="4"/>